<proteinExistence type="predicted"/>
<dbReference type="InterPro" id="IPR002641">
    <property type="entry name" value="PNPLA_dom"/>
</dbReference>
<dbReference type="GO" id="GO:0016042">
    <property type="term" value="P:lipid catabolic process"/>
    <property type="evidence" value="ECO:0007669"/>
    <property type="project" value="UniProtKB-UniRule"/>
</dbReference>
<evidence type="ECO:0000256" key="2">
    <source>
        <dbReference type="PROSITE-ProRule" id="PRU01161"/>
    </source>
</evidence>
<evidence type="ECO:0000313" key="6">
    <source>
        <dbReference type="Proteomes" id="UP001179121"/>
    </source>
</evidence>
<feature type="region of interest" description="Disordered" evidence="3">
    <location>
        <begin position="379"/>
        <end position="411"/>
    </location>
</feature>
<keyword evidence="2" id="KW-0378">Hydrolase</keyword>
<dbReference type="PROSITE" id="PS51635">
    <property type="entry name" value="PNPLA"/>
    <property type="match status" value="1"/>
</dbReference>
<dbReference type="InterPro" id="IPR016035">
    <property type="entry name" value="Acyl_Trfase/lysoPLipase"/>
</dbReference>
<feature type="active site" description="Nucleophile" evidence="2">
    <location>
        <position position="49"/>
    </location>
</feature>
<feature type="active site" description="Proton acceptor" evidence="2">
    <location>
        <position position="216"/>
    </location>
</feature>
<dbReference type="SUPFAM" id="SSF52151">
    <property type="entry name" value="FabD/lysophospholipase-like"/>
    <property type="match status" value="1"/>
</dbReference>
<feature type="domain" description="PNPLA" evidence="4">
    <location>
        <begin position="9"/>
        <end position="231"/>
    </location>
</feature>
<dbReference type="GO" id="GO:0016787">
    <property type="term" value="F:hydrolase activity"/>
    <property type="evidence" value="ECO:0007669"/>
    <property type="project" value="UniProtKB-UniRule"/>
</dbReference>
<dbReference type="EMBL" id="OX365700">
    <property type="protein sequence ID" value="CAI4029937.1"/>
    <property type="molecule type" value="Genomic_DNA"/>
</dbReference>
<evidence type="ECO:0000313" key="5">
    <source>
        <dbReference type="EMBL" id="CAI4029937.1"/>
    </source>
</evidence>
<evidence type="ECO:0000256" key="3">
    <source>
        <dbReference type="SAM" id="MobiDB-lite"/>
    </source>
</evidence>
<name>A0AA86MVW1_9BACT</name>
<dbReference type="Gene3D" id="3.40.1090.10">
    <property type="entry name" value="Cytosolic phospholipase A2 catalytic domain"/>
    <property type="match status" value="2"/>
</dbReference>
<evidence type="ECO:0000256" key="1">
    <source>
        <dbReference type="ARBA" id="ARBA00023098"/>
    </source>
</evidence>
<dbReference type="AlphaFoldDB" id="A0AA86MVW1"/>
<evidence type="ECO:0000259" key="4">
    <source>
        <dbReference type="PROSITE" id="PS51635"/>
    </source>
</evidence>
<feature type="short sequence motif" description="GXGXXG" evidence="2">
    <location>
        <begin position="13"/>
        <end position="18"/>
    </location>
</feature>
<gene>
    <name evidence="5" type="ORF">DNFV4_00357</name>
</gene>
<dbReference type="Proteomes" id="UP001179121">
    <property type="component" value="Chromosome"/>
</dbReference>
<feature type="short sequence motif" description="GXSXG" evidence="2">
    <location>
        <begin position="47"/>
        <end position="51"/>
    </location>
</feature>
<organism evidence="5 6">
    <name type="scientific">Nitrospira tepida</name>
    <dbReference type="NCBI Taxonomy" id="2973512"/>
    <lineage>
        <taxon>Bacteria</taxon>
        <taxon>Pseudomonadati</taxon>
        <taxon>Nitrospirota</taxon>
        <taxon>Nitrospiria</taxon>
        <taxon>Nitrospirales</taxon>
        <taxon>Nitrospiraceae</taxon>
        <taxon>Nitrospira</taxon>
    </lineage>
</organism>
<protein>
    <submittedName>
        <fullName evidence="5">PNPLA domain-containing protein</fullName>
    </submittedName>
</protein>
<reference evidence="5" key="1">
    <citation type="submission" date="2022-10" db="EMBL/GenBank/DDBJ databases">
        <authorList>
            <person name="Koch H."/>
        </authorList>
    </citation>
    <scope>NUCLEOTIDE SEQUENCE</scope>
    <source>
        <strain evidence="5">DNF</strain>
    </source>
</reference>
<keyword evidence="6" id="KW-1185">Reference proteome</keyword>
<accession>A0AA86MVW1</accession>
<keyword evidence="1 2" id="KW-0443">Lipid metabolism</keyword>
<dbReference type="Pfam" id="PF01734">
    <property type="entry name" value="Patatin"/>
    <property type="match status" value="1"/>
</dbReference>
<sequence>MGQSGKRALALSGGGFTGYLFEIGALTALDDLFGDGFLVNDFDLYVGVSAGAAAASLVANRVSPEDILKTNLSGQRPYYFEHRDIFTPALGEGIKTVWRVARQLIPLLQLYVRHYGEMTLIDLLDKAQDALPGGIYTLEPFARYLETTFKANGLSNRFTGLTKELYIPAIDLETGESVLFGDEGWREVPISRAVAASSAAPIYFCPVRIQDRDYIDAGIGRLTFFDIAVSKHVEFMILINPMFRAPHRQLMHGEGADGRRAARLRDKGFLSIGEQASRINFEARFSQALTLFQQSHPDTELLMITPSHHDALLFERSFLSYHDRVLLLRAGYWAVANAVRDRFDDLLAQFARHGIPLSRARFEDRMQPRMAQLDQVAAASGRPQHQTTVVPAVPRPPGLGWRKADQREGSL</sequence>
<keyword evidence="2" id="KW-0442">Lipid degradation</keyword>
<dbReference type="RefSeq" id="WP_289266951.1">
    <property type="nucleotide sequence ID" value="NZ_OX365700.1"/>
</dbReference>
<dbReference type="KEGG" id="nti:DNFV4_00357"/>
<comment type="caution">
    <text evidence="2">Lacks conserved residue(s) required for the propagation of feature annotation.</text>
</comment>
<feature type="compositionally biased region" description="Basic and acidic residues" evidence="3">
    <location>
        <begin position="402"/>
        <end position="411"/>
    </location>
</feature>